<gene>
    <name evidence="1" type="ORF">PSECIP111951_01135</name>
</gene>
<comment type="caution">
    <text evidence="1">The sequence shown here is derived from an EMBL/GenBank/DDBJ whole genome shotgun (WGS) entry which is preliminary data.</text>
</comment>
<protein>
    <submittedName>
        <fullName evidence="1">Uncharacterized protein</fullName>
    </submittedName>
</protein>
<evidence type="ECO:0000313" key="2">
    <source>
        <dbReference type="Proteomes" id="UP001152485"/>
    </source>
</evidence>
<dbReference type="Proteomes" id="UP001152485">
    <property type="component" value="Unassembled WGS sequence"/>
</dbReference>
<dbReference type="EMBL" id="CAMAPD010000004">
    <property type="protein sequence ID" value="CAH9054911.1"/>
    <property type="molecule type" value="Genomic_DNA"/>
</dbReference>
<reference evidence="1 2" key="1">
    <citation type="submission" date="2022-07" db="EMBL/GenBank/DDBJ databases">
        <authorList>
            <person name="Criscuolo A."/>
        </authorList>
    </citation>
    <scope>NUCLEOTIDE SEQUENCE [LARGE SCALE GENOMIC DNA]</scope>
    <source>
        <strain evidence="2">CIP 111951</strain>
    </source>
</reference>
<evidence type="ECO:0000313" key="1">
    <source>
        <dbReference type="EMBL" id="CAH9054911.1"/>
    </source>
</evidence>
<dbReference type="RefSeq" id="WP_261592313.1">
    <property type="nucleotide sequence ID" value="NZ_CAMAPD010000004.1"/>
</dbReference>
<accession>A0ABM9GI02</accession>
<name>A0ABM9GI02_9GAMM</name>
<sequence>MAILKQISTQVIFAGGIKDAAHATHTAQEAGVANDDFELIYQEQEVQALRRASYSKESDYLFFDYMAAVTEFGEQSSEATTAKESWLAQRNAIKATYAKPQ</sequence>
<organism evidence="1 2">
    <name type="scientific">Pseudoalteromonas holothuriae</name>
    <dbReference type="NCBI Taxonomy" id="2963714"/>
    <lineage>
        <taxon>Bacteria</taxon>
        <taxon>Pseudomonadati</taxon>
        <taxon>Pseudomonadota</taxon>
        <taxon>Gammaproteobacteria</taxon>
        <taxon>Alteromonadales</taxon>
        <taxon>Pseudoalteromonadaceae</taxon>
        <taxon>Pseudoalteromonas</taxon>
    </lineage>
</organism>
<proteinExistence type="predicted"/>